<feature type="transmembrane region" description="Helical" evidence="2">
    <location>
        <begin position="6"/>
        <end position="22"/>
    </location>
</feature>
<proteinExistence type="predicted"/>
<dbReference type="PANTHER" id="PTHR30386">
    <property type="entry name" value="MEMBRANE FUSION SUBUNIT OF EMRAB-TOLC MULTIDRUG EFFLUX PUMP"/>
    <property type="match status" value="1"/>
</dbReference>
<comment type="caution">
    <text evidence="3">The sequence shown here is derived from an EMBL/GenBank/DDBJ whole genome shotgun (WGS) entry which is preliminary data.</text>
</comment>
<evidence type="ECO:0000313" key="4">
    <source>
        <dbReference type="Proteomes" id="UP000011885"/>
    </source>
</evidence>
<keyword evidence="2" id="KW-0472">Membrane</keyword>
<gene>
    <name evidence="3" type="ORF">RSSM_04618</name>
</gene>
<dbReference type="PATRIC" id="fig|1263870.3.peg.4883"/>
<feature type="transmembrane region" description="Helical" evidence="2">
    <location>
        <begin position="29"/>
        <end position="47"/>
    </location>
</feature>
<evidence type="ECO:0000313" key="3">
    <source>
        <dbReference type="EMBL" id="EMI53953.1"/>
    </source>
</evidence>
<dbReference type="InterPro" id="IPR050739">
    <property type="entry name" value="MFP"/>
</dbReference>
<keyword evidence="1" id="KW-0175">Coiled coil</keyword>
<evidence type="ECO:0000256" key="1">
    <source>
        <dbReference type="SAM" id="Coils"/>
    </source>
</evidence>
<reference evidence="3 4" key="1">
    <citation type="journal article" date="2013" name="Mar. Genomics">
        <title>Expression of sulfatases in Rhodopirellula baltica and the diversity of sulfatases in the genus Rhodopirellula.</title>
        <authorList>
            <person name="Wegner C.E."/>
            <person name="Richter-Heitmann T."/>
            <person name="Klindworth A."/>
            <person name="Klockow C."/>
            <person name="Richter M."/>
            <person name="Achstetter T."/>
            <person name="Glockner F.O."/>
            <person name="Harder J."/>
        </authorList>
    </citation>
    <scope>NUCLEOTIDE SEQUENCE [LARGE SCALE GENOMIC DNA]</scope>
    <source>
        <strain evidence="3 4">SM41</strain>
    </source>
</reference>
<keyword evidence="2" id="KW-1133">Transmembrane helix</keyword>
<dbReference type="EMBL" id="ANOH01000317">
    <property type="protein sequence ID" value="EMI53953.1"/>
    <property type="molecule type" value="Genomic_DNA"/>
</dbReference>
<dbReference type="Proteomes" id="UP000011885">
    <property type="component" value="Unassembled WGS sequence"/>
</dbReference>
<dbReference type="SUPFAM" id="SSF111369">
    <property type="entry name" value="HlyD-like secretion proteins"/>
    <property type="match status" value="2"/>
</dbReference>
<dbReference type="OrthoDB" id="9811754at2"/>
<dbReference type="RefSeq" id="WP_008683624.1">
    <property type="nucleotide sequence ID" value="NZ_ANOH01000317.1"/>
</dbReference>
<accession>M5UD61</accession>
<dbReference type="AlphaFoldDB" id="M5UD61"/>
<sequence length="374" mass="40355">MIAVVTIVYISLAILIYKILKIKPTPKNVAAMVVLGVFLIGSIVINWKFSAPTSNQLVVSRYTVQLVPQVRGPITKIHAEPNVPLKKGENLLLEIQPDIYQNTYDQISESLAAANKNVEQLNAAIEAARAGVARAVAAQQAAKTELTISEKSESRLPGSVSKLQLQQLRQQLNAADASVDQSNATLLQSQLGKQAAESTARSLEAQMANAKFNLDQCRVYAPSDGFVTNWMVREGTMAVPMPFSQLGTFVDTTQVLLVASFPQNLLSNVQPGDEAELTFKSRPGEVFSGAVENIIQATGEGQFAVTGSLPSAASVKSNGVFAVKFVMDDAEVAELLAIGTSGNVVIYTDRGKAFHVISKVVIRMNAWLYYLLPF</sequence>
<evidence type="ECO:0000256" key="2">
    <source>
        <dbReference type="SAM" id="Phobius"/>
    </source>
</evidence>
<dbReference type="Gene3D" id="2.40.30.170">
    <property type="match status" value="1"/>
</dbReference>
<name>M5UD61_9BACT</name>
<organism evidence="3 4">
    <name type="scientific">Rhodopirellula sallentina SM41</name>
    <dbReference type="NCBI Taxonomy" id="1263870"/>
    <lineage>
        <taxon>Bacteria</taxon>
        <taxon>Pseudomonadati</taxon>
        <taxon>Planctomycetota</taxon>
        <taxon>Planctomycetia</taxon>
        <taxon>Pirellulales</taxon>
        <taxon>Pirellulaceae</taxon>
        <taxon>Rhodopirellula</taxon>
    </lineage>
</organism>
<dbReference type="PANTHER" id="PTHR30386:SF18">
    <property type="entry name" value="INNER MEMBRANE PROTEIN YIAV-RELATED"/>
    <property type="match status" value="1"/>
</dbReference>
<feature type="coiled-coil region" evidence="1">
    <location>
        <begin position="165"/>
        <end position="213"/>
    </location>
</feature>
<keyword evidence="4" id="KW-1185">Reference proteome</keyword>
<keyword evidence="2" id="KW-0812">Transmembrane</keyword>
<feature type="coiled-coil region" evidence="1">
    <location>
        <begin position="104"/>
        <end position="131"/>
    </location>
</feature>
<protein>
    <submittedName>
        <fullName evidence="3">Multidrug resistance efflux pump</fullName>
    </submittedName>
</protein>